<dbReference type="Pfam" id="PF05739">
    <property type="entry name" value="SNARE"/>
    <property type="match status" value="1"/>
</dbReference>
<keyword evidence="2" id="KW-0813">Transport</keyword>
<dbReference type="InterPro" id="IPR010989">
    <property type="entry name" value="SNARE"/>
</dbReference>
<feature type="coiled-coil region" evidence="7">
    <location>
        <begin position="28"/>
        <end position="58"/>
    </location>
</feature>
<dbReference type="InterPro" id="IPR045242">
    <property type="entry name" value="Syntaxin"/>
</dbReference>
<dbReference type="PANTHER" id="PTHR19957:SF381">
    <property type="entry name" value="SYNTAXIN OF PLANTS 122 PROTEIN"/>
    <property type="match status" value="1"/>
</dbReference>
<dbReference type="CDD" id="cd00179">
    <property type="entry name" value="SynN"/>
    <property type="match status" value="1"/>
</dbReference>
<dbReference type="RefSeq" id="XP_004494256.1">
    <property type="nucleotide sequence ID" value="XM_004494199.3"/>
</dbReference>
<dbReference type="STRING" id="3827.A0A1S2XVD6"/>
<name>A0A1S2XVD6_CICAR</name>
<dbReference type="GO" id="GO:0006887">
    <property type="term" value="P:exocytosis"/>
    <property type="evidence" value="ECO:0007669"/>
    <property type="project" value="TreeGrafter"/>
</dbReference>
<dbReference type="Gene3D" id="1.20.58.70">
    <property type="match status" value="1"/>
</dbReference>
<dbReference type="PROSITE" id="PS00914">
    <property type="entry name" value="SYNTAXIN"/>
    <property type="match status" value="1"/>
</dbReference>
<evidence type="ECO:0000256" key="7">
    <source>
        <dbReference type="SAM" id="Coils"/>
    </source>
</evidence>
<dbReference type="CDD" id="cd15848">
    <property type="entry name" value="SNARE_syntaxin1-like"/>
    <property type="match status" value="1"/>
</dbReference>
<gene>
    <name evidence="12" type="primary">LOC101505099</name>
</gene>
<dbReference type="eggNOG" id="KOG0810">
    <property type="taxonomic scope" value="Eukaryota"/>
</dbReference>
<dbReference type="GeneID" id="101505099"/>
<protein>
    <submittedName>
        <fullName evidence="12">Syntaxin-121-like</fullName>
    </submittedName>
</protein>
<dbReference type="GO" id="GO:0006906">
    <property type="term" value="P:vesicle fusion"/>
    <property type="evidence" value="ECO:0007669"/>
    <property type="project" value="TreeGrafter"/>
</dbReference>
<organism evidence="11 12">
    <name type="scientific">Cicer arietinum</name>
    <name type="common">Chickpea</name>
    <name type="synonym">Garbanzo</name>
    <dbReference type="NCBI Taxonomy" id="3827"/>
    <lineage>
        <taxon>Eukaryota</taxon>
        <taxon>Viridiplantae</taxon>
        <taxon>Streptophyta</taxon>
        <taxon>Embryophyta</taxon>
        <taxon>Tracheophyta</taxon>
        <taxon>Spermatophyta</taxon>
        <taxon>Magnoliopsida</taxon>
        <taxon>eudicotyledons</taxon>
        <taxon>Gunneridae</taxon>
        <taxon>Pentapetalae</taxon>
        <taxon>rosids</taxon>
        <taxon>fabids</taxon>
        <taxon>Fabales</taxon>
        <taxon>Fabaceae</taxon>
        <taxon>Papilionoideae</taxon>
        <taxon>50 kb inversion clade</taxon>
        <taxon>NPAAA clade</taxon>
        <taxon>Hologalegina</taxon>
        <taxon>IRL clade</taxon>
        <taxon>Cicereae</taxon>
        <taxon>Cicer</taxon>
    </lineage>
</organism>
<evidence type="ECO:0000256" key="5">
    <source>
        <dbReference type="ARBA" id="ARBA00023054"/>
    </source>
</evidence>
<dbReference type="PROSITE" id="PS50192">
    <property type="entry name" value="T_SNARE"/>
    <property type="match status" value="1"/>
</dbReference>
<comment type="similarity">
    <text evidence="1 6">Belongs to the syntaxin family.</text>
</comment>
<dbReference type="PaxDb" id="3827-XP_004494256.1"/>
<dbReference type="GO" id="GO:0031201">
    <property type="term" value="C:SNARE complex"/>
    <property type="evidence" value="ECO:0007669"/>
    <property type="project" value="TreeGrafter"/>
</dbReference>
<feature type="domain" description="T-SNARE coiled-coil homology" evidence="10">
    <location>
        <begin position="198"/>
        <end position="260"/>
    </location>
</feature>
<dbReference type="AlphaFoldDB" id="A0A1S2XVD6"/>
<reference evidence="11" key="1">
    <citation type="journal article" date="2013" name="Nat. Biotechnol.">
        <title>Draft genome sequence of chickpea (Cicer arietinum) provides a resource for trait improvement.</title>
        <authorList>
            <person name="Varshney R.K."/>
            <person name="Song C."/>
            <person name="Saxena R.K."/>
            <person name="Azam S."/>
            <person name="Yu S."/>
            <person name="Sharpe A.G."/>
            <person name="Cannon S."/>
            <person name="Baek J."/>
            <person name="Rosen B.D."/>
            <person name="Tar'an B."/>
            <person name="Millan T."/>
            <person name="Zhang X."/>
            <person name="Ramsay L.D."/>
            <person name="Iwata A."/>
            <person name="Wang Y."/>
            <person name="Nelson W."/>
            <person name="Farmer A.D."/>
            <person name="Gaur P.M."/>
            <person name="Soderlund C."/>
            <person name="Penmetsa R.V."/>
            <person name="Xu C."/>
            <person name="Bharti A.K."/>
            <person name="He W."/>
            <person name="Winter P."/>
            <person name="Zhao S."/>
            <person name="Hane J.K."/>
            <person name="Carrasquilla-Garcia N."/>
            <person name="Condie J.A."/>
            <person name="Upadhyaya H.D."/>
            <person name="Luo M.C."/>
            <person name="Thudi M."/>
            <person name="Gowda C.L."/>
            <person name="Singh N.P."/>
            <person name="Lichtenzveig J."/>
            <person name="Gali K.K."/>
            <person name="Rubio J."/>
            <person name="Nadarajan N."/>
            <person name="Dolezel J."/>
            <person name="Bansal K.C."/>
            <person name="Xu X."/>
            <person name="Edwards D."/>
            <person name="Zhang G."/>
            <person name="Kahl G."/>
            <person name="Gil J."/>
            <person name="Singh K.B."/>
            <person name="Datta S.K."/>
            <person name="Jackson S.A."/>
            <person name="Wang J."/>
            <person name="Cook D.R."/>
        </authorList>
    </citation>
    <scope>NUCLEOTIDE SEQUENCE [LARGE SCALE GENOMIC DNA]</scope>
    <source>
        <strain evidence="11">cv. CDC Frontier</strain>
    </source>
</reference>
<evidence type="ECO:0000256" key="9">
    <source>
        <dbReference type="SAM" id="Phobius"/>
    </source>
</evidence>
<dbReference type="GO" id="GO:0000149">
    <property type="term" value="F:SNARE binding"/>
    <property type="evidence" value="ECO:0007669"/>
    <property type="project" value="TreeGrafter"/>
</dbReference>
<dbReference type="SUPFAM" id="SSF47661">
    <property type="entry name" value="t-snare proteins"/>
    <property type="match status" value="1"/>
</dbReference>
<reference evidence="12" key="2">
    <citation type="submission" date="2025-08" db="UniProtKB">
        <authorList>
            <consortium name="RefSeq"/>
        </authorList>
    </citation>
    <scope>IDENTIFICATION</scope>
    <source>
        <tissue evidence="12">Etiolated seedlings</tissue>
    </source>
</reference>
<keyword evidence="9" id="KW-0812">Transmembrane</keyword>
<proteinExistence type="inferred from homology"/>
<dbReference type="InterPro" id="IPR000727">
    <property type="entry name" value="T_SNARE_dom"/>
</dbReference>
<dbReference type="Proteomes" id="UP000087171">
    <property type="component" value="Chromosome Ca3"/>
</dbReference>
<keyword evidence="11" id="KW-1185">Reference proteome</keyword>
<dbReference type="Gene3D" id="1.20.5.110">
    <property type="match status" value="1"/>
</dbReference>
<dbReference type="SMART" id="SM00397">
    <property type="entry name" value="t_SNARE"/>
    <property type="match status" value="1"/>
</dbReference>
<keyword evidence="3" id="KW-0653">Protein transport</keyword>
<keyword evidence="4" id="KW-0007">Acetylation</keyword>
<evidence type="ECO:0000256" key="8">
    <source>
        <dbReference type="SAM" id="MobiDB-lite"/>
    </source>
</evidence>
<dbReference type="InterPro" id="IPR006012">
    <property type="entry name" value="Syntaxin/epimorphin_CS"/>
</dbReference>
<keyword evidence="9" id="KW-0472">Membrane</keyword>
<accession>A0A1S2XVD6</accession>
<dbReference type="Pfam" id="PF00804">
    <property type="entry name" value="Syntaxin"/>
    <property type="match status" value="1"/>
</dbReference>
<dbReference type="InterPro" id="IPR006011">
    <property type="entry name" value="Syntaxin_N"/>
</dbReference>
<dbReference type="SMART" id="SM00503">
    <property type="entry name" value="SynN"/>
    <property type="match status" value="1"/>
</dbReference>
<dbReference type="GO" id="GO:0012505">
    <property type="term" value="C:endomembrane system"/>
    <property type="evidence" value="ECO:0007669"/>
    <property type="project" value="TreeGrafter"/>
</dbReference>
<feature type="transmembrane region" description="Helical" evidence="9">
    <location>
        <begin position="272"/>
        <end position="291"/>
    </location>
</feature>
<keyword evidence="9" id="KW-1133">Transmembrane helix</keyword>
<dbReference type="FunFam" id="1.20.58.70:FF:000003">
    <property type="entry name" value="Qa-SNARE, Sso1/Syntaxin1-type, SYP12A-group"/>
    <property type="match status" value="1"/>
</dbReference>
<dbReference type="GO" id="GO:0048278">
    <property type="term" value="P:vesicle docking"/>
    <property type="evidence" value="ECO:0007669"/>
    <property type="project" value="TreeGrafter"/>
</dbReference>
<dbReference type="FunFam" id="1.20.5.110:FF:000008">
    <property type="entry name" value="Syntaxin 132"/>
    <property type="match status" value="1"/>
</dbReference>
<dbReference type="PANTHER" id="PTHR19957">
    <property type="entry name" value="SYNTAXIN"/>
    <property type="match status" value="1"/>
</dbReference>
<evidence type="ECO:0000313" key="12">
    <source>
        <dbReference type="RefSeq" id="XP_004494256.1"/>
    </source>
</evidence>
<sequence>MNDLLSADNNHRHVIQMAENSTGTAISLEKFFEEIEAVKEELNELEKLHVRLRKSHEKSKRLHSAKEVKELRCRMDSDVSLSLKKAKFVKGSLESLERSNEASRGLKDCGPGSSSDRTRSGVVSGLRKKLKESMESFNELREEISLEYRQTVKRRYFTVTGENPTDKTVDLLISTGESETFLKKAIEEQGRATVMETIQEIEERHGAVKEIERNLKELHQVFLDMAVLVEAQGEDLNDIESQMMRANSYVTSGVQQFHVANTHQKNTRKCTFFAMLLLLIIALVIILPIVFK</sequence>
<evidence type="ECO:0000256" key="3">
    <source>
        <dbReference type="ARBA" id="ARBA00022927"/>
    </source>
</evidence>
<evidence type="ECO:0000256" key="1">
    <source>
        <dbReference type="ARBA" id="ARBA00009063"/>
    </source>
</evidence>
<dbReference type="GO" id="GO:0005484">
    <property type="term" value="F:SNAP receptor activity"/>
    <property type="evidence" value="ECO:0007669"/>
    <property type="project" value="InterPro"/>
</dbReference>
<feature type="region of interest" description="Disordered" evidence="8">
    <location>
        <begin position="100"/>
        <end position="124"/>
    </location>
</feature>
<dbReference type="OrthoDB" id="10255013at2759"/>
<evidence type="ECO:0000256" key="4">
    <source>
        <dbReference type="ARBA" id="ARBA00022990"/>
    </source>
</evidence>
<keyword evidence="5 7" id="KW-0175">Coiled coil</keyword>
<evidence type="ECO:0000259" key="10">
    <source>
        <dbReference type="PROSITE" id="PS50192"/>
    </source>
</evidence>
<dbReference type="KEGG" id="cam:101505099"/>
<evidence type="ECO:0000256" key="2">
    <source>
        <dbReference type="ARBA" id="ARBA00022448"/>
    </source>
</evidence>
<evidence type="ECO:0000313" key="11">
    <source>
        <dbReference type="Proteomes" id="UP000087171"/>
    </source>
</evidence>
<dbReference type="GO" id="GO:0005886">
    <property type="term" value="C:plasma membrane"/>
    <property type="evidence" value="ECO:0007669"/>
    <property type="project" value="TreeGrafter"/>
</dbReference>
<evidence type="ECO:0000256" key="6">
    <source>
        <dbReference type="RuleBase" id="RU003858"/>
    </source>
</evidence>
<dbReference type="GO" id="GO:0006886">
    <property type="term" value="P:intracellular protein transport"/>
    <property type="evidence" value="ECO:0007669"/>
    <property type="project" value="InterPro"/>
</dbReference>